<dbReference type="AlphaFoldDB" id="A0A1I7NB66"/>
<sequence>MKTLKSSFYPYVFIPLFAGLIFSFSGCHKGTLQNQTPSLDTRSIPEVLYGAYLGELRLPDQTTTEILNGGSTVRFHFPKGIYLVGTDSTGQIRMLTETDYTCTGTCTQGCDVFYIPGHFGCSQCEPGTISCTGHSSSLAGLKAYGFVDLKQGIHFVKDTQEIHSLFDPPNGLFDIPAVRQAMEQFNIQNYGRPQPDFSRRSAYREVAVNLFGCLVTYLVPQSGQLRSDVAADQLIDASFWYCHCDEGDAGCTLESGLGYKMCKNGGCTSCRMHVDEQSLD</sequence>
<dbReference type="STRING" id="1393122.SAMN05660895_1200"/>
<dbReference type="OrthoDB" id="9818483at2"/>
<reference evidence="2" key="1">
    <citation type="submission" date="2016-10" db="EMBL/GenBank/DDBJ databases">
        <authorList>
            <person name="Varghese N."/>
            <person name="Submissions S."/>
        </authorList>
    </citation>
    <scope>NUCLEOTIDE SEQUENCE [LARGE SCALE GENOMIC DNA]</scope>
    <source>
        <strain evidence="2">DSM 14807</strain>
    </source>
</reference>
<keyword evidence="2" id="KW-1185">Reference proteome</keyword>
<accession>A0A1I7NB66</accession>
<evidence type="ECO:0000313" key="1">
    <source>
        <dbReference type="EMBL" id="SFV31881.1"/>
    </source>
</evidence>
<gene>
    <name evidence="1" type="ORF">SAMN05660895_1200</name>
</gene>
<dbReference type="PROSITE" id="PS51257">
    <property type="entry name" value="PROKAR_LIPOPROTEIN"/>
    <property type="match status" value="1"/>
</dbReference>
<protein>
    <submittedName>
        <fullName evidence="1">Uncharacterized protein</fullName>
    </submittedName>
</protein>
<organism evidence="1 2">
    <name type="scientific">Thermoflavifilum thermophilum</name>
    <dbReference type="NCBI Taxonomy" id="1393122"/>
    <lineage>
        <taxon>Bacteria</taxon>
        <taxon>Pseudomonadati</taxon>
        <taxon>Bacteroidota</taxon>
        <taxon>Chitinophagia</taxon>
        <taxon>Chitinophagales</taxon>
        <taxon>Chitinophagaceae</taxon>
        <taxon>Thermoflavifilum</taxon>
    </lineage>
</organism>
<dbReference type="RefSeq" id="WP_092458922.1">
    <property type="nucleotide sequence ID" value="NZ_FPCJ01000001.1"/>
</dbReference>
<dbReference type="EMBL" id="FPCJ01000001">
    <property type="protein sequence ID" value="SFV31881.1"/>
    <property type="molecule type" value="Genomic_DNA"/>
</dbReference>
<evidence type="ECO:0000313" key="2">
    <source>
        <dbReference type="Proteomes" id="UP000199537"/>
    </source>
</evidence>
<proteinExistence type="predicted"/>
<name>A0A1I7NB66_9BACT</name>
<dbReference type="Proteomes" id="UP000199537">
    <property type="component" value="Unassembled WGS sequence"/>
</dbReference>